<reference evidence="1" key="2">
    <citation type="submission" date="2025-03" db="EMBL/GenBank/DDBJ databases">
        <authorList>
            <consortium name="ELIXIR-Norway"/>
            <consortium name="Elixir Norway"/>
        </authorList>
    </citation>
    <scope>NUCLEOTIDE SEQUENCE</scope>
</reference>
<feature type="non-terminal residue" evidence="1">
    <location>
        <position position="179"/>
    </location>
</feature>
<feature type="non-terminal residue" evidence="1">
    <location>
        <position position="1"/>
    </location>
</feature>
<proteinExistence type="predicted"/>
<name>A0AC59Z5A4_RANTA</name>
<accession>A0AC59Z5A4</accession>
<dbReference type="Proteomes" id="UP001162501">
    <property type="component" value="Chromosome 24"/>
</dbReference>
<evidence type="ECO:0000313" key="2">
    <source>
        <dbReference type="Proteomes" id="UP001162501"/>
    </source>
</evidence>
<sequence>PTCERAGAHSEGNSHPSLNSWAGGSLSPGSEDSPWVWARSLRCALTHAGRTCPSAGKTGKNPSPKFSSAATTSLTITGPQRPTQSSPIPARYTPSSRKVPHPASSPISQRSCAPPDPHVIGCSCQPAWSYPIKPVTSSVGTRKPLTNPASHCPSWFTLLPSANLGWSWVAGNILLSQAA</sequence>
<gene>
    <name evidence="1" type="ORF">MRATA1EN22A_LOCUS14184</name>
</gene>
<protein>
    <submittedName>
        <fullName evidence="1">Uncharacterized protein</fullName>
    </submittedName>
</protein>
<dbReference type="EMBL" id="OX596108">
    <property type="protein sequence ID" value="CAN0240801.1"/>
    <property type="molecule type" value="Genomic_DNA"/>
</dbReference>
<organism evidence="1 2">
    <name type="scientific">Rangifer tarandus platyrhynchus</name>
    <name type="common">Svalbard reindeer</name>
    <dbReference type="NCBI Taxonomy" id="3082113"/>
    <lineage>
        <taxon>Eukaryota</taxon>
        <taxon>Metazoa</taxon>
        <taxon>Chordata</taxon>
        <taxon>Craniata</taxon>
        <taxon>Vertebrata</taxon>
        <taxon>Euteleostomi</taxon>
        <taxon>Mammalia</taxon>
        <taxon>Eutheria</taxon>
        <taxon>Laurasiatheria</taxon>
        <taxon>Artiodactyla</taxon>
        <taxon>Ruminantia</taxon>
        <taxon>Pecora</taxon>
        <taxon>Cervidae</taxon>
        <taxon>Odocoileinae</taxon>
        <taxon>Rangifer</taxon>
    </lineage>
</organism>
<evidence type="ECO:0000313" key="1">
    <source>
        <dbReference type="EMBL" id="CAN0240801.1"/>
    </source>
</evidence>
<reference evidence="1" key="1">
    <citation type="submission" date="2023-05" db="EMBL/GenBank/DDBJ databases">
        <authorList>
            <consortium name="ELIXIR-Norway"/>
        </authorList>
    </citation>
    <scope>NUCLEOTIDE SEQUENCE</scope>
</reference>